<sequence>MGVFYNVERPIGTQMMLFRYTILGVRRFSNSIVRLKTQQETTLVYNLLNYKSSFPQDSIINSNITQLCQLLKHKQDTSTLRIGILYENHHTQSNSKIIECLLADPFSESNAKWFKEIISRNKNSTTQFTYGVEADRTANTYKIPSPILSGLYRSSFKETPKETEFPNDIIIDEIIDHSSIDIFNYTFLINIKNQISTQDYPTEIQNKILLNVIDNKEYTPSSTENSPVTFKNQSHSHIIKLNSTLAYDGITDFIENDVAASSRYFDHMRNSNLYELLKAITWFSRSDIIGSWLLNNIQSNIEEKTHSALTPAKVNLVVKTDISKFVDSVNRELQYEFEPKTEKFFHSRLNWWKLYYKNDNVSYDIKDFFNLNFMNKSIEQFNFIKGKITTNDNEINNPLLALKTEVINKRVEQEVQPVVYKALGTAFVYYQLPISILSFVAYQHFDFTVNAAIALLGLGWVVGFNHVSKVWTGFSNEWLNKLFEEVRLCLGKDCIDEGLLKQSNEKLVHDTKLSNLRLDILEKVRKSNISFNK</sequence>
<dbReference type="GeneID" id="73468571"/>
<evidence type="ECO:0000313" key="2">
    <source>
        <dbReference type="EMBL" id="KAG7664674.1"/>
    </source>
</evidence>
<dbReference type="PANTHER" id="PTHR38644:SF1">
    <property type="entry name" value="EXPRESSED PROTEIN"/>
    <property type="match status" value="1"/>
</dbReference>
<comment type="caution">
    <text evidence="2">The sequence shown here is derived from an EMBL/GenBank/DDBJ whole genome shotgun (WGS) entry which is preliminary data.</text>
</comment>
<proteinExistence type="predicted"/>
<dbReference type="RefSeq" id="XP_049264906.1">
    <property type="nucleotide sequence ID" value="XM_049405450.1"/>
</dbReference>
<gene>
    <name evidence="2" type="ORF">J8A68_001770</name>
</gene>
<dbReference type="Proteomes" id="UP000694255">
    <property type="component" value="Unassembled WGS sequence"/>
</dbReference>
<dbReference type="Pfam" id="PF23868">
    <property type="entry name" value="Mmc1_C"/>
    <property type="match status" value="1"/>
</dbReference>
<name>A0A8J5QNC8_9ASCO</name>
<feature type="domain" description="Mmc1 C-terminal" evidence="1">
    <location>
        <begin position="319"/>
        <end position="487"/>
    </location>
</feature>
<dbReference type="PANTHER" id="PTHR38644">
    <property type="entry name" value="EXPRESSED PROTEIN"/>
    <property type="match status" value="1"/>
</dbReference>
<organism evidence="2 3">
    <name type="scientific">[Candida] subhashii</name>
    <dbReference type="NCBI Taxonomy" id="561895"/>
    <lineage>
        <taxon>Eukaryota</taxon>
        <taxon>Fungi</taxon>
        <taxon>Dikarya</taxon>
        <taxon>Ascomycota</taxon>
        <taxon>Saccharomycotina</taxon>
        <taxon>Pichiomycetes</taxon>
        <taxon>Debaryomycetaceae</taxon>
        <taxon>Spathaspora</taxon>
    </lineage>
</organism>
<evidence type="ECO:0000259" key="1">
    <source>
        <dbReference type="Pfam" id="PF23868"/>
    </source>
</evidence>
<reference evidence="2 3" key="1">
    <citation type="journal article" date="2021" name="DNA Res.">
        <title>Genome analysis of Candida subhashii reveals its hybrid nature and dual mitochondrial genome conformations.</title>
        <authorList>
            <person name="Mixao V."/>
            <person name="Hegedusova E."/>
            <person name="Saus E."/>
            <person name="Pryszcz L.P."/>
            <person name="Cillingova A."/>
            <person name="Nosek J."/>
            <person name="Gabaldon T."/>
        </authorList>
    </citation>
    <scope>NUCLEOTIDE SEQUENCE [LARGE SCALE GENOMIC DNA]</scope>
    <source>
        <strain evidence="2 3">CBS 10753</strain>
    </source>
</reference>
<evidence type="ECO:0000313" key="3">
    <source>
        <dbReference type="Proteomes" id="UP000694255"/>
    </source>
</evidence>
<protein>
    <recommendedName>
        <fullName evidence="1">Mmc1 C-terminal domain-containing protein</fullName>
    </recommendedName>
</protein>
<keyword evidence="3" id="KW-1185">Reference proteome</keyword>
<dbReference type="InterPro" id="IPR056196">
    <property type="entry name" value="Mmc1_C"/>
</dbReference>
<dbReference type="EMBL" id="JAGSYN010000067">
    <property type="protein sequence ID" value="KAG7664674.1"/>
    <property type="molecule type" value="Genomic_DNA"/>
</dbReference>
<dbReference type="AlphaFoldDB" id="A0A8J5QNC8"/>
<dbReference type="OrthoDB" id="5319015at2759"/>
<accession>A0A8J5QNC8</accession>